<dbReference type="InterPro" id="IPR017853">
    <property type="entry name" value="GH"/>
</dbReference>
<evidence type="ECO:0000256" key="3">
    <source>
        <dbReference type="ARBA" id="ARBA00023295"/>
    </source>
</evidence>
<dbReference type="Gene3D" id="3.20.20.70">
    <property type="entry name" value="Aldolase class I"/>
    <property type="match status" value="2"/>
</dbReference>
<dbReference type="PRINTS" id="PR00740">
    <property type="entry name" value="GLHYDRLASE27"/>
</dbReference>
<evidence type="ECO:0000256" key="1">
    <source>
        <dbReference type="ARBA" id="ARBA00009743"/>
    </source>
</evidence>
<dbReference type="GO" id="GO:0005975">
    <property type="term" value="P:carbohydrate metabolic process"/>
    <property type="evidence" value="ECO:0007669"/>
    <property type="project" value="InterPro"/>
</dbReference>
<name>A0A9D1SW96_9FIRM</name>
<proteinExistence type="inferred from homology"/>
<accession>A0A9D1SW96</accession>
<dbReference type="CDD" id="cd14792">
    <property type="entry name" value="GH27"/>
    <property type="match status" value="1"/>
</dbReference>
<evidence type="ECO:0000313" key="6">
    <source>
        <dbReference type="Proteomes" id="UP000886857"/>
    </source>
</evidence>
<dbReference type="GO" id="GO:0004557">
    <property type="term" value="F:alpha-galactosidase activity"/>
    <property type="evidence" value="ECO:0007669"/>
    <property type="project" value="UniProtKB-EC"/>
</dbReference>
<protein>
    <recommendedName>
        <fullName evidence="4">Alpha-galactosidase</fullName>
        <ecNumber evidence="4">3.2.1.22</ecNumber>
    </recommendedName>
    <alternativeName>
        <fullName evidence="4">Melibiase</fullName>
    </alternativeName>
</protein>
<evidence type="ECO:0000256" key="2">
    <source>
        <dbReference type="ARBA" id="ARBA00022801"/>
    </source>
</evidence>
<keyword evidence="2 4" id="KW-0378">Hydrolase</keyword>
<dbReference type="InterPro" id="IPR013780">
    <property type="entry name" value="Glyco_hydro_b"/>
</dbReference>
<keyword evidence="4" id="KW-1015">Disulfide bond</keyword>
<evidence type="ECO:0000313" key="5">
    <source>
        <dbReference type="EMBL" id="HIU99422.1"/>
    </source>
</evidence>
<dbReference type="Gene3D" id="2.60.40.1180">
    <property type="entry name" value="Golgi alpha-mannosidase II"/>
    <property type="match status" value="1"/>
</dbReference>
<reference evidence="5" key="2">
    <citation type="journal article" date="2021" name="PeerJ">
        <title>Extensive microbial diversity within the chicken gut microbiome revealed by metagenomics and culture.</title>
        <authorList>
            <person name="Gilroy R."/>
            <person name="Ravi A."/>
            <person name="Getino M."/>
            <person name="Pursley I."/>
            <person name="Horton D.L."/>
            <person name="Alikhan N.F."/>
            <person name="Baker D."/>
            <person name="Gharbi K."/>
            <person name="Hall N."/>
            <person name="Watson M."/>
            <person name="Adriaenssens E.M."/>
            <person name="Foster-Nyarko E."/>
            <person name="Jarju S."/>
            <person name="Secka A."/>
            <person name="Antonio M."/>
            <person name="Oren A."/>
            <person name="Chaudhuri R.R."/>
            <person name="La Ragione R."/>
            <person name="Hildebrand F."/>
            <person name="Pallen M.J."/>
        </authorList>
    </citation>
    <scope>NUCLEOTIDE SEQUENCE</scope>
    <source>
        <strain evidence="5">10406</strain>
    </source>
</reference>
<dbReference type="EC" id="3.2.1.22" evidence="4"/>
<evidence type="ECO:0000256" key="4">
    <source>
        <dbReference type="RuleBase" id="RU361168"/>
    </source>
</evidence>
<comment type="caution">
    <text evidence="5">The sequence shown here is derived from an EMBL/GenBank/DDBJ whole genome shotgun (WGS) entry which is preliminary data.</text>
</comment>
<dbReference type="InterPro" id="IPR000111">
    <property type="entry name" value="Glyco_hydro_27/36_CS"/>
</dbReference>
<dbReference type="PANTHER" id="PTHR11452">
    <property type="entry name" value="ALPHA-GALACTOSIDASE/ALPHA-N-ACETYLGALACTOSAMINIDASE"/>
    <property type="match status" value="1"/>
</dbReference>
<dbReference type="Gene3D" id="2.60.120.260">
    <property type="entry name" value="Galactose-binding domain-like"/>
    <property type="match status" value="1"/>
</dbReference>
<organism evidence="5 6">
    <name type="scientific">Candidatus Limadaptatus stercoripullorum</name>
    <dbReference type="NCBI Taxonomy" id="2840846"/>
    <lineage>
        <taxon>Bacteria</taxon>
        <taxon>Bacillati</taxon>
        <taxon>Bacillota</taxon>
        <taxon>Clostridia</taxon>
        <taxon>Eubacteriales</taxon>
        <taxon>Candidatus Limadaptatus</taxon>
    </lineage>
</organism>
<dbReference type="InterPro" id="IPR013785">
    <property type="entry name" value="Aldolase_TIM"/>
</dbReference>
<comment type="similarity">
    <text evidence="1 4">Belongs to the glycosyl hydrolase 27 family.</text>
</comment>
<dbReference type="InterPro" id="IPR002241">
    <property type="entry name" value="Glyco_hydro_27"/>
</dbReference>
<dbReference type="SUPFAM" id="SSF51445">
    <property type="entry name" value="(Trans)glycosidases"/>
    <property type="match status" value="2"/>
</dbReference>
<sequence length="540" mass="60405">MAKRNKMCPICYLRKLFTGAPRHREDGVEPYENGVRKTPLMGWSSWNTFRNNIDQKLIYDTALALKETGLADAGYVYVNLDDNWHSNMRDENGEWQAELVRFSEGIPALVGKINDLGLKVGIYSSNGTLTCEDLPASLGRELADARTIAKWGLEYFKYDFCHNEKVPSYAPLIYAITVSEKGSGKETDYPVSNAILKGYARRMKDKKLPGGQYVSGMDAGAGSIVFDNIVVDRAGEYVLTVCIKKYGQYEKYLGVTVNGKAADGIYFPSQKHWNLTARFQTVVTLEAGRNSIELGNPVTDAKASAAVQYRHMSRCLVRAAREQAEKSGKEVKPILFSICEWGFRKPWLWGASAGNMWHTTPDIRPWWNWIKIIYSRNVKLWEYASPGHFNDPDMLEVGNGSLTYDQNMAHFALWCMMSAPLVLGNDIRKITKPVLDIVTNRDLIAIDQDPLCKQAKRVRRGGVDILAKPLADGSTAVCFFNKRPWASGASYDLAQLTRDDYVAAKPFGGEIRYVVGEGSADGSKVKVRIPKDGVVVLIFK</sequence>
<gene>
    <name evidence="5" type="ORF">IAC73_06235</name>
</gene>
<keyword evidence="3 4" id="KW-0326">Glycosidase</keyword>
<reference evidence="5" key="1">
    <citation type="submission" date="2020-10" db="EMBL/GenBank/DDBJ databases">
        <authorList>
            <person name="Gilroy R."/>
        </authorList>
    </citation>
    <scope>NUCLEOTIDE SEQUENCE</scope>
    <source>
        <strain evidence="5">10406</strain>
    </source>
</reference>
<dbReference type="Pfam" id="PF16499">
    <property type="entry name" value="Melibiase_2"/>
    <property type="match status" value="2"/>
</dbReference>
<dbReference type="PANTHER" id="PTHR11452:SF75">
    <property type="entry name" value="ALPHA-GALACTOSIDASE MEL1"/>
    <property type="match status" value="1"/>
</dbReference>
<dbReference type="EMBL" id="DVOE01000092">
    <property type="protein sequence ID" value="HIU99422.1"/>
    <property type="molecule type" value="Genomic_DNA"/>
</dbReference>
<comment type="catalytic activity">
    <reaction evidence="4">
        <text>Hydrolysis of terminal, non-reducing alpha-D-galactose residues in alpha-D-galactosides, including galactose oligosaccharides, galactomannans and galactolipids.</text>
        <dbReference type="EC" id="3.2.1.22"/>
    </reaction>
</comment>
<dbReference type="PROSITE" id="PS00512">
    <property type="entry name" value="ALPHA_GALACTOSIDASE"/>
    <property type="match status" value="1"/>
</dbReference>
<dbReference type="AlphaFoldDB" id="A0A9D1SW96"/>
<dbReference type="Proteomes" id="UP000886857">
    <property type="component" value="Unassembled WGS sequence"/>
</dbReference>